<dbReference type="Proteomes" id="UP000663193">
    <property type="component" value="Chromosome 7"/>
</dbReference>
<gene>
    <name evidence="1" type="ORF">JI435_086870</name>
</gene>
<organism evidence="1 2">
    <name type="scientific">Phaeosphaeria nodorum (strain SN15 / ATCC MYA-4574 / FGSC 10173)</name>
    <name type="common">Glume blotch fungus</name>
    <name type="synonym">Parastagonospora nodorum</name>
    <dbReference type="NCBI Taxonomy" id="321614"/>
    <lineage>
        <taxon>Eukaryota</taxon>
        <taxon>Fungi</taxon>
        <taxon>Dikarya</taxon>
        <taxon>Ascomycota</taxon>
        <taxon>Pezizomycotina</taxon>
        <taxon>Dothideomycetes</taxon>
        <taxon>Pleosporomycetidae</taxon>
        <taxon>Pleosporales</taxon>
        <taxon>Pleosporineae</taxon>
        <taxon>Phaeosphaeriaceae</taxon>
        <taxon>Parastagonospora</taxon>
    </lineage>
</organism>
<protein>
    <submittedName>
        <fullName evidence="1">Uncharacterized protein</fullName>
    </submittedName>
</protein>
<proteinExistence type="predicted"/>
<evidence type="ECO:0000313" key="1">
    <source>
        <dbReference type="EMBL" id="QRC97538.1"/>
    </source>
</evidence>
<accession>A0A7U2F2M0</accession>
<reference evidence="2" key="1">
    <citation type="journal article" date="2021" name="BMC Genomics">
        <title>Chromosome-level genome assembly and manually-curated proteome of model necrotroph Parastagonospora nodorum Sn15 reveals a genome-wide trove of candidate effector homologs, and redundancy of virulence-related functions within an accessory chromosome.</title>
        <authorList>
            <person name="Bertazzoni S."/>
            <person name="Jones D.A.B."/>
            <person name="Phan H.T."/>
            <person name="Tan K.-C."/>
            <person name="Hane J.K."/>
        </authorList>
    </citation>
    <scope>NUCLEOTIDE SEQUENCE [LARGE SCALE GENOMIC DNA]</scope>
    <source>
        <strain evidence="2">SN15 / ATCC MYA-4574 / FGSC 10173)</strain>
    </source>
</reference>
<dbReference type="EMBL" id="CP069029">
    <property type="protein sequence ID" value="QRC97538.1"/>
    <property type="molecule type" value="Genomic_DNA"/>
</dbReference>
<dbReference type="KEGG" id="pno:SNOG_08687"/>
<dbReference type="AlphaFoldDB" id="A0A7U2F2M0"/>
<dbReference type="RefSeq" id="XP_001798996.1">
    <property type="nucleotide sequence ID" value="XM_001798944.1"/>
</dbReference>
<name>A0A7U2F2M0_PHANO</name>
<evidence type="ECO:0000313" key="2">
    <source>
        <dbReference type="Proteomes" id="UP000663193"/>
    </source>
</evidence>
<dbReference type="VEuPathDB" id="FungiDB:JI435_086870"/>
<sequence length="136" mass="15711">MSTFTPYPTTLQDAQRYWVWNYIQLENLYIVHFDSYPTGPAGKGFFFSRGMPYMGPDQKELDPQSIDREMWRELASTPGVAIRKCTNETKEDENEICEMLFGTDEGEKWAEGEFCSRNVVKRGEYAVAKARDARGN</sequence>
<keyword evidence="2" id="KW-1185">Reference proteome</keyword>